<dbReference type="SUPFAM" id="SSF52540">
    <property type="entry name" value="P-loop containing nucleoside triphosphate hydrolases"/>
    <property type="match status" value="1"/>
</dbReference>
<sequence length="201" mass="21497">MLTAIEVTARIDDQVLLPPASLEVAEGECVAITGPNGSGKTTLLRIITGRLAPTEGEALLDGEPVDERSAATRASIAALLGVPAMYPDLTIGDHLELVHATWQLEAADVDADLDRFSIAALRDRFVHELSSGQQQLFSLALTFARPARLIVLDEPEQRLDAHRTGLLAEAVEAAVAEGQAVVMACHDHGLVERAAQRRVEL</sequence>
<dbReference type="PROSITE" id="PS50893">
    <property type="entry name" value="ABC_TRANSPORTER_2"/>
    <property type="match status" value="1"/>
</dbReference>
<evidence type="ECO:0000256" key="3">
    <source>
        <dbReference type="ARBA" id="ARBA00022840"/>
    </source>
</evidence>
<dbReference type="SMART" id="SM00382">
    <property type="entry name" value="AAA"/>
    <property type="match status" value="1"/>
</dbReference>
<dbReference type="Proteomes" id="UP000275225">
    <property type="component" value="Unassembled WGS sequence"/>
</dbReference>
<evidence type="ECO:0000313" key="5">
    <source>
        <dbReference type="EMBL" id="RQN09396.1"/>
    </source>
</evidence>
<keyword evidence="1" id="KW-0813">Transport</keyword>
<dbReference type="InterPro" id="IPR003593">
    <property type="entry name" value="AAA+_ATPase"/>
</dbReference>
<dbReference type="InterPro" id="IPR027417">
    <property type="entry name" value="P-loop_NTPase"/>
</dbReference>
<dbReference type="InterPro" id="IPR051782">
    <property type="entry name" value="ABC_Transporter_VariousFunc"/>
</dbReference>
<evidence type="ECO:0000313" key="6">
    <source>
        <dbReference type="Proteomes" id="UP000275225"/>
    </source>
</evidence>
<keyword evidence="3 5" id="KW-0067">ATP-binding</keyword>
<organism evidence="5 6">
    <name type="scientific">Aeromicrobium camelliae</name>
    <dbReference type="NCBI Taxonomy" id="1538144"/>
    <lineage>
        <taxon>Bacteria</taxon>
        <taxon>Bacillati</taxon>
        <taxon>Actinomycetota</taxon>
        <taxon>Actinomycetes</taxon>
        <taxon>Propionibacteriales</taxon>
        <taxon>Nocardioidaceae</taxon>
        <taxon>Aeromicrobium</taxon>
    </lineage>
</organism>
<evidence type="ECO:0000256" key="1">
    <source>
        <dbReference type="ARBA" id="ARBA00022448"/>
    </source>
</evidence>
<keyword evidence="2" id="KW-0547">Nucleotide-binding</keyword>
<dbReference type="InterPro" id="IPR003439">
    <property type="entry name" value="ABC_transporter-like_ATP-bd"/>
</dbReference>
<name>A0A3N6WPD5_9ACTN</name>
<dbReference type="GO" id="GO:0005524">
    <property type="term" value="F:ATP binding"/>
    <property type="evidence" value="ECO:0007669"/>
    <property type="project" value="UniProtKB-KW"/>
</dbReference>
<dbReference type="AlphaFoldDB" id="A0A3N6WPD5"/>
<dbReference type="PANTHER" id="PTHR42939:SF1">
    <property type="entry name" value="ABC TRANSPORTER ATP-BINDING PROTEIN ALBC-RELATED"/>
    <property type="match status" value="1"/>
</dbReference>
<dbReference type="EMBL" id="RQJX01000003">
    <property type="protein sequence ID" value="RQN09396.1"/>
    <property type="molecule type" value="Genomic_DNA"/>
</dbReference>
<dbReference type="PROSITE" id="PS00211">
    <property type="entry name" value="ABC_TRANSPORTER_1"/>
    <property type="match status" value="1"/>
</dbReference>
<dbReference type="Pfam" id="PF00005">
    <property type="entry name" value="ABC_tran"/>
    <property type="match status" value="1"/>
</dbReference>
<proteinExistence type="predicted"/>
<gene>
    <name evidence="5" type="ORF">EHW97_03915</name>
</gene>
<dbReference type="PANTHER" id="PTHR42939">
    <property type="entry name" value="ABC TRANSPORTER ATP-BINDING PROTEIN ALBC-RELATED"/>
    <property type="match status" value="1"/>
</dbReference>
<keyword evidence="6" id="KW-1185">Reference proteome</keyword>
<accession>A0A3N6WPD5</accession>
<evidence type="ECO:0000256" key="2">
    <source>
        <dbReference type="ARBA" id="ARBA00022741"/>
    </source>
</evidence>
<dbReference type="RefSeq" id="WP_124235850.1">
    <property type="nucleotide sequence ID" value="NZ_JBHUFI010000009.1"/>
</dbReference>
<dbReference type="GO" id="GO:0016887">
    <property type="term" value="F:ATP hydrolysis activity"/>
    <property type="evidence" value="ECO:0007669"/>
    <property type="project" value="InterPro"/>
</dbReference>
<comment type="caution">
    <text evidence="5">The sequence shown here is derived from an EMBL/GenBank/DDBJ whole genome shotgun (WGS) entry which is preliminary data.</text>
</comment>
<feature type="domain" description="ABC transporter" evidence="4">
    <location>
        <begin position="2"/>
        <end position="201"/>
    </location>
</feature>
<evidence type="ECO:0000259" key="4">
    <source>
        <dbReference type="PROSITE" id="PS50893"/>
    </source>
</evidence>
<dbReference type="InterPro" id="IPR017871">
    <property type="entry name" value="ABC_transporter-like_CS"/>
</dbReference>
<dbReference type="OrthoDB" id="6198786at2"/>
<protein>
    <submittedName>
        <fullName evidence="5">ABC transporter ATP-binding protein</fullName>
    </submittedName>
</protein>
<reference evidence="5 6" key="1">
    <citation type="submission" date="2018-11" db="EMBL/GenBank/DDBJ databases">
        <authorList>
            <person name="Li F."/>
        </authorList>
    </citation>
    <scope>NUCLEOTIDE SEQUENCE [LARGE SCALE GENOMIC DNA]</scope>
    <source>
        <strain evidence="5 6">YS17T</strain>
    </source>
</reference>
<dbReference type="Gene3D" id="3.40.50.300">
    <property type="entry name" value="P-loop containing nucleotide triphosphate hydrolases"/>
    <property type="match status" value="1"/>
</dbReference>